<feature type="disulfide bond" description="Redox-active" evidence="10">
    <location>
        <begin position="30"/>
        <end position="33"/>
    </location>
</feature>
<name>A0A6M0R8T7_9CLOT</name>
<organism evidence="12 13">
    <name type="scientific">Clostridium niameyense</name>
    <dbReference type="NCBI Taxonomy" id="1622073"/>
    <lineage>
        <taxon>Bacteria</taxon>
        <taxon>Bacillati</taxon>
        <taxon>Bacillota</taxon>
        <taxon>Clostridia</taxon>
        <taxon>Eubacteriales</taxon>
        <taxon>Clostridiaceae</taxon>
        <taxon>Clostridium</taxon>
    </lineage>
</organism>
<proteinExistence type="inferred from homology"/>
<evidence type="ECO:0000256" key="2">
    <source>
        <dbReference type="ARBA" id="ARBA00020570"/>
    </source>
</evidence>
<dbReference type="FunFam" id="3.40.30.10:FF:000001">
    <property type="entry name" value="Thioredoxin"/>
    <property type="match status" value="1"/>
</dbReference>
<accession>A0A6M0R8T7</accession>
<keyword evidence="13" id="KW-1185">Reference proteome</keyword>
<gene>
    <name evidence="12" type="primary">trxA</name>
    <name evidence="12" type="ORF">FDF74_05470</name>
</gene>
<evidence type="ECO:0000256" key="7">
    <source>
        <dbReference type="NCBIfam" id="TIGR01068"/>
    </source>
</evidence>
<dbReference type="PROSITE" id="PS51352">
    <property type="entry name" value="THIOREDOXIN_2"/>
    <property type="match status" value="1"/>
</dbReference>
<sequence length="105" mass="11769">MVNEINENVFSKEVLDSDIPVLVDFWATWCGPCRMLGPVVEEISEDFNGKVKFVKINVDENPVISTQYKISSIPTLMLFKGGNAEETLVGFRPKEAIASVVEKYI</sequence>
<dbReference type="AlphaFoldDB" id="A0A6M0R8T7"/>
<dbReference type="SUPFAM" id="SSF52833">
    <property type="entry name" value="Thioredoxin-like"/>
    <property type="match status" value="1"/>
</dbReference>
<feature type="site" description="Contributes to redox potential value" evidence="9">
    <location>
        <position position="32"/>
    </location>
</feature>
<evidence type="ECO:0000256" key="9">
    <source>
        <dbReference type="PIRSR" id="PIRSR000077-1"/>
    </source>
</evidence>
<evidence type="ECO:0000256" key="6">
    <source>
        <dbReference type="ARBA" id="ARBA00023284"/>
    </source>
</evidence>
<evidence type="ECO:0000256" key="4">
    <source>
        <dbReference type="ARBA" id="ARBA00022982"/>
    </source>
</evidence>
<dbReference type="InterPro" id="IPR017937">
    <property type="entry name" value="Thioredoxin_CS"/>
</dbReference>
<keyword evidence="6 10" id="KW-0676">Redox-active center</keyword>
<dbReference type="PRINTS" id="PR00421">
    <property type="entry name" value="THIOREDOXIN"/>
</dbReference>
<comment type="caution">
    <text evidence="12">The sequence shown here is derived from an EMBL/GenBank/DDBJ whole genome shotgun (WGS) entry which is preliminary data.</text>
</comment>
<dbReference type="InterPro" id="IPR005746">
    <property type="entry name" value="Thioredoxin"/>
</dbReference>
<dbReference type="PIRSF" id="PIRSF000077">
    <property type="entry name" value="Thioredoxin"/>
    <property type="match status" value="1"/>
</dbReference>
<dbReference type="Gene3D" id="3.40.30.10">
    <property type="entry name" value="Glutaredoxin"/>
    <property type="match status" value="1"/>
</dbReference>
<reference evidence="12 13" key="1">
    <citation type="submission" date="2019-04" db="EMBL/GenBank/DDBJ databases">
        <title>Genome sequencing of Clostridium botulinum Groups I-IV and Clostridium butyricum.</title>
        <authorList>
            <person name="Brunt J."/>
            <person name="Van Vliet A.H.M."/>
            <person name="Stringer S.C."/>
            <person name="Carter A.T."/>
            <person name="Peck M.W."/>
        </authorList>
    </citation>
    <scope>NUCLEOTIDE SEQUENCE [LARGE SCALE GENOMIC DNA]</scope>
    <source>
        <strain evidence="12 13">IFR 18/094</strain>
    </source>
</reference>
<dbReference type="Proteomes" id="UP000473885">
    <property type="component" value="Unassembled WGS sequence"/>
</dbReference>
<dbReference type="Pfam" id="PF00085">
    <property type="entry name" value="Thioredoxin"/>
    <property type="match status" value="1"/>
</dbReference>
<dbReference type="OrthoDB" id="9790390at2"/>
<feature type="site" description="Deprotonates C-terminal active site Cys" evidence="9">
    <location>
        <position position="24"/>
    </location>
</feature>
<evidence type="ECO:0000256" key="10">
    <source>
        <dbReference type="PIRSR" id="PIRSR000077-4"/>
    </source>
</evidence>
<dbReference type="CDD" id="cd02947">
    <property type="entry name" value="TRX_family"/>
    <property type="match status" value="1"/>
</dbReference>
<dbReference type="PANTHER" id="PTHR45663:SF11">
    <property type="entry name" value="GEO12009P1"/>
    <property type="match status" value="1"/>
</dbReference>
<dbReference type="EMBL" id="SXDP01000003">
    <property type="protein sequence ID" value="NEZ46663.1"/>
    <property type="molecule type" value="Genomic_DNA"/>
</dbReference>
<dbReference type="NCBIfam" id="TIGR01068">
    <property type="entry name" value="thioredoxin"/>
    <property type="match status" value="1"/>
</dbReference>
<feature type="active site" description="Nucleophile" evidence="9">
    <location>
        <position position="30"/>
    </location>
</feature>
<feature type="site" description="Contributes to redox potential value" evidence="9">
    <location>
        <position position="31"/>
    </location>
</feature>
<feature type="domain" description="Thioredoxin" evidence="11">
    <location>
        <begin position="1"/>
        <end position="105"/>
    </location>
</feature>
<evidence type="ECO:0000256" key="1">
    <source>
        <dbReference type="ARBA" id="ARBA00008987"/>
    </source>
</evidence>
<evidence type="ECO:0000313" key="12">
    <source>
        <dbReference type="EMBL" id="NEZ46663.1"/>
    </source>
</evidence>
<keyword evidence="5 10" id="KW-1015">Disulfide bond</keyword>
<dbReference type="PROSITE" id="PS00194">
    <property type="entry name" value="THIOREDOXIN_1"/>
    <property type="match status" value="1"/>
</dbReference>
<evidence type="ECO:0000313" key="13">
    <source>
        <dbReference type="Proteomes" id="UP000473885"/>
    </source>
</evidence>
<protein>
    <recommendedName>
        <fullName evidence="2 7">Thioredoxin</fullName>
    </recommendedName>
</protein>
<dbReference type="PANTHER" id="PTHR45663">
    <property type="entry name" value="GEO12009P1"/>
    <property type="match status" value="1"/>
</dbReference>
<evidence type="ECO:0000259" key="11">
    <source>
        <dbReference type="PROSITE" id="PS51352"/>
    </source>
</evidence>
<evidence type="ECO:0000256" key="8">
    <source>
        <dbReference type="PIRNR" id="PIRNR000077"/>
    </source>
</evidence>
<dbReference type="InterPro" id="IPR036249">
    <property type="entry name" value="Thioredoxin-like_sf"/>
</dbReference>
<dbReference type="RefSeq" id="WP_050606420.1">
    <property type="nucleotide sequence ID" value="NZ_CABKUB010000006.1"/>
</dbReference>
<comment type="similarity">
    <text evidence="1 8">Belongs to the thioredoxin family.</text>
</comment>
<dbReference type="GO" id="GO:0045454">
    <property type="term" value="P:cell redox homeostasis"/>
    <property type="evidence" value="ECO:0007669"/>
    <property type="project" value="TreeGrafter"/>
</dbReference>
<keyword evidence="3" id="KW-0813">Transport</keyword>
<dbReference type="GO" id="GO:0005829">
    <property type="term" value="C:cytosol"/>
    <property type="evidence" value="ECO:0007669"/>
    <property type="project" value="TreeGrafter"/>
</dbReference>
<evidence type="ECO:0000256" key="5">
    <source>
        <dbReference type="ARBA" id="ARBA00023157"/>
    </source>
</evidence>
<keyword evidence="4" id="KW-0249">Electron transport</keyword>
<dbReference type="InterPro" id="IPR013766">
    <property type="entry name" value="Thioredoxin_domain"/>
</dbReference>
<evidence type="ECO:0000256" key="3">
    <source>
        <dbReference type="ARBA" id="ARBA00022448"/>
    </source>
</evidence>
<feature type="active site" description="Nucleophile" evidence="9">
    <location>
        <position position="33"/>
    </location>
</feature>
<dbReference type="GO" id="GO:0015035">
    <property type="term" value="F:protein-disulfide reductase activity"/>
    <property type="evidence" value="ECO:0007669"/>
    <property type="project" value="UniProtKB-UniRule"/>
</dbReference>